<dbReference type="RefSeq" id="WP_090700596.1">
    <property type="nucleotide sequence ID" value="NZ_FOSP01000020.1"/>
</dbReference>
<feature type="domain" description="ATP-grasp" evidence="5">
    <location>
        <begin position="119"/>
        <end position="307"/>
    </location>
</feature>
<dbReference type="GO" id="GO:0046872">
    <property type="term" value="F:metal ion binding"/>
    <property type="evidence" value="ECO:0007669"/>
    <property type="project" value="InterPro"/>
</dbReference>
<dbReference type="Proteomes" id="UP000199533">
    <property type="component" value="Unassembled WGS sequence"/>
</dbReference>
<dbReference type="GO" id="GO:0005524">
    <property type="term" value="F:ATP binding"/>
    <property type="evidence" value="ECO:0007669"/>
    <property type="project" value="UniProtKB-UniRule"/>
</dbReference>
<dbReference type="GO" id="GO:0016874">
    <property type="term" value="F:ligase activity"/>
    <property type="evidence" value="ECO:0007669"/>
    <property type="project" value="UniProtKB-KW"/>
</dbReference>
<evidence type="ECO:0000256" key="4">
    <source>
        <dbReference type="PROSITE-ProRule" id="PRU00409"/>
    </source>
</evidence>
<organism evidence="6 7">
    <name type="scientific">Nitrosomonas aestuarii</name>
    <dbReference type="NCBI Taxonomy" id="52441"/>
    <lineage>
        <taxon>Bacteria</taxon>
        <taxon>Pseudomonadati</taxon>
        <taxon>Pseudomonadota</taxon>
        <taxon>Betaproteobacteria</taxon>
        <taxon>Nitrosomonadales</taxon>
        <taxon>Nitrosomonadaceae</taxon>
        <taxon>Nitrosomonas</taxon>
    </lineage>
</organism>
<dbReference type="PROSITE" id="PS50975">
    <property type="entry name" value="ATP_GRASP"/>
    <property type="match status" value="1"/>
</dbReference>
<keyword evidence="1" id="KW-0436">Ligase</keyword>
<dbReference type="EMBL" id="FOSP01000020">
    <property type="protein sequence ID" value="SFK90030.1"/>
    <property type="molecule type" value="Genomic_DNA"/>
</dbReference>
<sequence>MREIIILTHVITDSVNTGFIPAAQRLGLSVVLLTDNAEAHREYFSQSTLSAYPAAIFSCDVFNPLAVIEAVTRRPQKPAAIFSNSDHLQTSTAIAADYFGLPCKNWHVTYRAKHKAEMRAELQRRGIDGLWYAVVSNKTELEQILDSIPFPCITKPCEGVASQQVSLIYYRTELKAQCAAAWNIHPGQSLLIEEYIEGPLYTLETLGDNERLHVLGGFQVKLSPPPHFIELEASWGTGLTVEEETEVLNIIRNFGIGFGACHTEFVMTGAGPRLIEINYRNIGDYREFMLQDALDIPLFELVLRLYLGESLPHMNFSPGAALIRYFTASSGGRLLYAPEPFFQQVKDIQITFKPLREIGDMINLTNSNKDYLGVLRGTGLDAQYLCQEMSRIGEQLVWEIDS</sequence>
<evidence type="ECO:0000256" key="2">
    <source>
        <dbReference type="ARBA" id="ARBA00022741"/>
    </source>
</evidence>
<gene>
    <name evidence="6" type="ORF">SAMN05216302_102011</name>
</gene>
<dbReference type="STRING" id="52441.SAMN05216302_102011"/>
<dbReference type="AlphaFoldDB" id="A0A1I4DB53"/>
<evidence type="ECO:0000313" key="7">
    <source>
        <dbReference type="Proteomes" id="UP000199533"/>
    </source>
</evidence>
<accession>A0A1I4DB53</accession>
<evidence type="ECO:0000256" key="3">
    <source>
        <dbReference type="ARBA" id="ARBA00022840"/>
    </source>
</evidence>
<keyword evidence="7" id="KW-1185">Reference proteome</keyword>
<proteinExistence type="predicted"/>
<dbReference type="Gene3D" id="3.30.470.20">
    <property type="entry name" value="ATP-grasp fold, B domain"/>
    <property type="match status" value="1"/>
</dbReference>
<evidence type="ECO:0000256" key="1">
    <source>
        <dbReference type="ARBA" id="ARBA00022598"/>
    </source>
</evidence>
<reference evidence="7" key="1">
    <citation type="submission" date="2016-10" db="EMBL/GenBank/DDBJ databases">
        <authorList>
            <person name="Varghese N."/>
            <person name="Submissions S."/>
        </authorList>
    </citation>
    <scope>NUCLEOTIDE SEQUENCE [LARGE SCALE GENOMIC DNA]</scope>
    <source>
        <strain evidence="7">Nm69</strain>
    </source>
</reference>
<name>A0A1I4DB53_9PROT</name>
<dbReference type="PANTHER" id="PTHR43585:SF2">
    <property type="entry name" value="ATP-GRASP ENZYME FSQD"/>
    <property type="match status" value="1"/>
</dbReference>
<dbReference type="InterPro" id="IPR011761">
    <property type="entry name" value="ATP-grasp"/>
</dbReference>
<dbReference type="InterPro" id="IPR052032">
    <property type="entry name" value="ATP-dep_AA_Ligase"/>
</dbReference>
<dbReference type="OrthoDB" id="9803907at2"/>
<keyword evidence="2 4" id="KW-0547">Nucleotide-binding</keyword>
<dbReference type="Pfam" id="PF13535">
    <property type="entry name" value="ATP-grasp_4"/>
    <property type="match status" value="1"/>
</dbReference>
<dbReference type="SUPFAM" id="SSF56059">
    <property type="entry name" value="Glutathione synthetase ATP-binding domain-like"/>
    <property type="match status" value="1"/>
</dbReference>
<evidence type="ECO:0000259" key="5">
    <source>
        <dbReference type="PROSITE" id="PS50975"/>
    </source>
</evidence>
<protein>
    <submittedName>
        <fullName evidence="6">ATP-grasp domain-containing protein</fullName>
    </submittedName>
</protein>
<evidence type="ECO:0000313" key="6">
    <source>
        <dbReference type="EMBL" id="SFK90030.1"/>
    </source>
</evidence>
<keyword evidence="3 4" id="KW-0067">ATP-binding</keyword>
<dbReference type="PANTHER" id="PTHR43585">
    <property type="entry name" value="FUMIPYRROLE BIOSYNTHESIS PROTEIN C"/>
    <property type="match status" value="1"/>
</dbReference>